<reference evidence="1" key="1">
    <citation type="submission" date="2020-05" db="EMBL/GenBank/DDBJ databases">
        <authorList>
            <person name="Chiriac C."/>
            <person name="Salcher M."/>
            <person name="Ghai R."/>
            <person name="Kavagutti S V."/>
        </authorList>
    </citation>
    <scope>NUCLEOTIDE SEQUENCE</scope>
</reference>
<name>A0A6J7WMF5_9CAUD</name>
<dbReference type="EMBL" id="LR798236">
    <property type="protein sequence ID" value="CAB5212553.1"/>
    <property type="molecule type" value="Genomic_DNA"/>
</dbReference>
<organism evidence="1">
    <name type="scientific">uncultured Caudovirales phage</name>
    <dbReference type="NCBI Taxonomy" id="2100421"/>
    <lineage>
        <taxon>Viruses</taxon>
        <taxon>Duplodnaviria</taxon>
        <taxon>Heunggongvirae</taxon>
        <taxon>Uroviricota</taxon>
        <taxon>Caudoviricetes</taxon>
        <taxon>Peduoviridae</taxon>
        <taxon>Maltschvirus</taxon>
        <taxon>Maltschvirus maltsch</taxon>
    </lineage>
</organism>
<protein>
    <submittedName>
        <fullName evidence="1">Uncharacterized protein</fullName>
    </submittedName>
</protein>
<evidence type="ECO:0000313" key="1">
    <source>
        <dbReference type="EMBL" id="CAB5212553.1"/>
    </source>
</evidence>
<accession>A0A6J7WMF5</accession>
<gene>
    <name evidence="1" type="ORF">UFOVP188_29</name>
</gene>
<proteinExistence type="predicted"/>
<sequence length="60" mass="6989">MATVKSAFEWNDGTPSIWSRDNELKRKMQGQDWAKKVQAKRDINEKKQVFIYCKANAGKN</sequence>